<evidence type="ECO:0000313" key="2">
    <source>
        <dbReference type="Proteomes" id="UP000255248"/>
    </source>
</evidence>
<accession>A0A376D650</accession>
<evidence type="ECO:0008006" key="3">
    <source>
        <dbReference type="Google" id="ProtNLM"/>
    </source>
</evidence>
<evidence type="ECO:0000313" key="1">
    <source>
        <dbReference type="EMBL" id="STC82783.1"/>
    </source>
</evidence>
<protein>
    <recommendedName>
        <fullName evidence="3">Host cell division inhibitor Icd-like protein</fullName>
    </recommendedName>
</protein>
<dbReference type="EMBL" id="UFXZ01000001">
    <property type="protein sequence ID" value="STC82783.1"/>
    <property type="molecule type" value="Genomic_DNA"/>
</dbReference>
<sequence length="72" mass="8038">MRNHTTHPQGRDLHTQNKAIWRFLAVPVSAPDVSPIVLQVIASSEQEARDSNPGWLLFFAARLPAQEVRHGA</sequence>
<dbReference type="AlphaFoldDB" id="A0A376D650"/>
<reference evidence="1 2" key="1">
    <citation type="submission" date="2018-06" db="EMBL/GenBank/DDBJ databases">
        <authorList>
            <consortium name="Pathogen Informatics"/>
            <person name="Doyle S."/>
        </authorList>
    </citation>
    <scope>NUCLEOTIDE SEQUENCE [LARGE SCALE GENOMIC DNA]</scope>
    <source>
        <strain evidence="1 2">NCTC12121</strain>
    </source>
</reference>
<organism evidence="1 2">
    <name type="scientific">Edwardsiella hoshinae</name>
    <dbReference type="NCBI Taxonomy" id="93378"/>
    <lineage>
        <taxon>Bacteria</taxon>
        <taxon>Pseudomonadati</taxon>
        <taxon>Pseudomonadota</taxon>
        <taxon>Gammaproteobacteria</taxon>
        <taxon>Enterobacterales</taxon>
        <taxon>Hafniaceae</taxon>
        <taxon>Edwardsiella</taxon>
    </lineage>
</organism>
<gene>
    <name evidence="1" type="ORF">NCTC12121_00124</name>
</gene>
<proteinExistence type="predicted"/>
<dbReference type="Proteomes" id="UP000255248">
    <property type="component" value="Unassembled WGS sequence"/>
</dbReference>
<dbReference type="RefSeq" id="WP_051355189.1">
    <property type="nucleotide sequence ID" value="NZ_CP065626.1"/>
</dbReference>
<dbReference type="NCBIfam" id="NF033153">
    <property type="entry name" value="phage_ICD_like"/>
    <property type="match status" value="1"/>
</dbReference>
<name>A0A376D650_9GAMM</name>